<organism evidence="1">
    <name type="scientific">Tanacetum cinerariifolium</name>
    <name type="common">Dalmatian daisy</name>
    <name type="synonym">Chrysanthemum cinerariifolium</name>
    <dbReference type="NCBI Taxonomy" id="118510"/>
    <lineage>
        <taxon>Eukaryota</taxon>
        <taxon>Viridiplantae</taxon>
        <taxon>Streptophyta</taxon>
        <taxon>Embryophyta</taxon>
        <taxon>Tracheophyta</taxon>
        <taxon>Spermatophyta</taxon>
        <taxon>Magnoliopsida</taxon>
        <taxon>eudicotyledons</taxon>
        <taxon>Gunneridae</taxon>
        <taxon>Pentapetalae</taxon>
        <taxon>asterids</taxon>
        <taxon>campanulids</taxon>
        <taxon>Asterales</taxon>
        <taxon>Asteraceae</taxon>
        <taxon>Asteroideae</taxon>
        <taxon>Anthemideae</taxon>
        <taxon>Anthemidinae</taxon>
        <taxon>Tanacetum</taxon>
    </lineage>
</organism>
<sequence>MMGKDDMRIELLHDLEKEAEKGAREKEDWPRMMVLYCQKSAEDDGIDVARKTVEFLNEYLWKDDKWMRKLRNMEMDANLLTFEKDHFIEKF</sequence>
<gene>
    <name evidence="1" type="ORF">Tci_005596</name>
</gene>
<dbReference type="AlphaFoldDB" id="A0A6L2J9E8"/>
<dbReference type="EMBL" id="BKCJ010000484">
    <property type="protein sequence ID" value="GEU33618.1"/>
    <property type="molecule type" value="Genomic_DNA"/>
</dbReference>
<comment type="caution">
    <text evidence="1">The sequence shown here is derived from an EMBL/GenBank/DDBJ whole genome shotgun (WGS) entry which is preliminary data.</text>
</comment>
<proteinExistence type="predicted"/>
<reference evidence="1" key="1">
    <citation type="journal article" date="2019" name="Sci. Rep.">
        <title>Draft genome of Tanacetum cinerariifolium, the natural source of mosquito coil.</title>
        <authorList>
            <person name="Yamashiro T."/>
            <person name="Shiraishi A."/>
            <person name="Satake H."/>
            <person name="Nakayama K."/>
        </authorList>
    </citation>
    <scope>NUCLEOTIDE SEQUENCE</scope>
</reference>
<accession>A0A6L2J9E8</accession>
<name>A0A6L2J9E8_TANCI</name>
<protein>
    <submittedName>
        <fullName evidence="1">Uncharacterized protein</fullName>
    </submittedName>
</protein>
<evidence type="ECO:0000313" key="1">
    <source>
        <dbReference type="EMBL" id="GEU33618.1"/>
    </source>
</evidence>